<dbReference type="EMBL" id="LGIA01000180">
    <property type="protein sequence ID" value="KOH43729.1"/>
    <property type="molecule type" value="Genomic_DNA"/>
</dbReference>
<reference evidence="2" key="1">
    <citation type="submission" date="2015-07" db="EMBL/GenBank/DDBJ databases">
        <title>Genome sequencing of Sunxiuqinia dokdonensis strain SK.</title>
        <authorList>
            <person name="Ahn S."/>
            <person name="Kim B.-C."/>
        </authorList>
    </citation>
    <scope>NUCLEOTIDE SEQUENCE [LARGE SCALE GENOMIC DNA]</scope>
    <source>
        <strain evidence="2">SK</strain>
    </source>
</reference>
<organism evidence="1 2">
    <name type="scientific">Sunxiuqinia dokdonensis</name>
    <dbReference type="NCBI Taxonomy" id="1409788"/>
    <lineage>
        <taxon>Bacteria</taxon>
        <taxon>Pseudomonadati</taxon>
        <taxon>Bacteroidota</taxon>
        <taxon>Bacteroidia</taxon>
        <taxon>Marinilabiliales</taxon>
        <taxon>Prolixibacteraceae</taxon>
        <taxon>Sunxiuqinia</taxon>
    </lineage>
</organism>
<protein>
    <submittedName>
        <fullName evidence="1">Uncharacterized protein</fullName>
    </submittedName>
</protein>
<proteinExistence type="predicted"/>
<dbReference type="STRING" id="1409788.NC99_34980"/>
<accession>A0A0L8V5L4</accession>
<comment type="caution">
    <text evidence="1">The sequence shown here is derived from an EMBL/GenBank/DDBJ whole genome shotgun (WGS) entry which is preliminary data.</text>
</comment>
<dbReference type="InterPro" id="IPR036890">
    <property type="entry name" value="HATPase_C_sf"/>
</dbReference>
<dbReference type="SUPFAM" id="SSF55874">
    <property type="entry name" value="ATPase domain of HSP90 chaperone/DNA topoisomerase II/histidine kinase"/>
    <property type="match status" value="1"/>
</dbReference>
<dbReference type="Proteomes" id="UP000036958">
    <property type="component" value="Unassembled WGS sequence"/>
</dbReference>
<sequence length="657" mass="77829">MSTQSVEITSSGIKKVLQKYSSQRAVAEYIWNGFDAKATVINVEFEIDSPEFDTYKSIRITDNGEGIVYEDLGERFRKFYESNKTSLSSNNSDLTRGKNGYGRFTFHKFARFARWETAYRKDTSELAFYRIDINSDNLREYNPTQPVITTGIPGTTVVFTEIHSEISSAFIEDMLKPYLKAEFAWFLELREEHKLLINGEELDYSSIIEEVDNYPIALQQNMGSVKFECKYIRWSSKLNDEYSRFYFVNEDLELKNTKTTSLNKKGDNFWHSLIIVSDFFNNVNNDEEEEDINLKLFDTGEERRIFKELISQLDEYLKKKRRPFLRVQAEKLVDKYEEEKVFPKFGKNEWDKTRKQGLKKLVKEIYEVEPAVFMKLNKEQKRIFLELLNLVMDSSESESLFKIIDAVVELDSKDRKEFSKLLKTTRLKQVISTISHIHDRLIILDNLKKVVFNHELKANERDHLQKFIEKHYWIFGEEYRMVCAEEVKFEEALRKYTYILRGVDKKHFIEHPDKYKEMDLFLAGTDFRDGKPHNIVIEIKNPSTIKQLKSKQMTQLEEYMDVILKQDCFNDANEEWTFFLIGQDYDDVLRRRIQNTETGLVITGGNYSLYLKKWSEIINEVDRRLKYLLDKLKIERNTLSKNNTLKEIIETSPTIEN</sequence>
<evidence type="ECO:0000313" key="1">
    <source>
        <dbReference type="EMBL" id="KOH43729.1"/>
    </source>
</evidence>
<evidence type="ECO:0000313" key="2">
    <source>
        <dbReference type="Proteomes" id="UP000036958"/>
    </source>
</evidence>
<dbReference type="Gene3D" id="3.30.565.10">
    <property type="entry name" value="Histidine kinase-like ATPase, C-terminal domain"/>
    <property type="match status" value="1"/>
</dbReference>
<dbReference type="Pfam" id="PF13589">
    <property type="entry name" value="HATPase_c_3"/>
    <property type="match status" value="1"/>
</dbReference>
<keyword evidence="2" id="KW-1185">Reference proteome</keyword>
<name>A0A0L8V5L4_9BACT</name>
<gene>
    <name evidence="1" type="ORF">NC99_34980</name>
</gene>
<dbReference type="PATRIC" id="fig|1409788.3.peg.3585"/>
<dbReference type="AlphaFoldDB" id="A0A0L8V5L4"/>
<dbReference type="RefSeq" id="WP_053185973.1">
    <property type="nucleotide sequence ID" value="NZ_LGIA01000180.1"/>
</dbReference>
<dbReference type="OrthoDB" id="8765545at2"/>